<dbReference type="InParanoid" id="G0QLQ1"/>
<feature type="transmembrane region" description="Helical" evidence="8">
    <location>
        <begin position="79"/>
        <end position="99"/>
    </location>
</feature>
<evidence type="ECO:0000313" key="11">
    <source>
        <dbReference type="Proteomes" id="UP000008983"/>
    </source>
</evidence>
<feature type="transmembrane region" description="Helical" evidence="8">
    <location>
        <begin position="149"/>
        <end position="169"/>
    </location>
</feature>
<name>G0QLQ1_ICHMU</name>
<keyword evidence="6 8" id="KW-1133">Transmembrane helix</keyword>
<evidence type="ECO:0000256" key="5">
    <source>
        <dbReference type="ARBA" id="ARBA00022840"/>
    </source>
</evidence>
<feature type="transmembrane region" description="Helical" evidence="8">
    <location>
        <begin position="216"/>
        <end position="235"/>
    </location>
</feature>
<organism evidence="10 11">
    <name type="scientific">Ichthyophthirius multifiliis</name>
    <name type="common">White spot disease agent</name>
    <name type="synonym">Ich</name>
    <dbReference type="NCBI Taxonomy" id="5932"/>
    <lineage>
        <taxon>Eukaryota</taxon>
        <taxon>Sar</taxon>
        <taxon>Alveolata</taxon>
        <taxon>Ciliophora</taxon>
        <taxon>Intramacronucleata</taxon>
        <taxon>Oligohymenophorea</taxon>
        <taxon>Hymenostomatida</taxon>
        <taxon>Ophryoglenina</taxon>
        <taxon>Ichthyophthirius</taxon>
    </lineage>
</organism>
<keyword evidence="7 8" id="KW-0472">Membrane</keyword>
<keyword evidence="11" id="KW-1185">Reference proteome</keyword>
<keyword evidence="5" id="KW-0067">ATP-binding</keyword>
<dbReference type="PANTHER" id="PTHR19229">
    <property type="entry name" value="ATP-BINDING CASSETTE TRANSPORTER SUBFAMILY A ABCA"/>
    <property type="match status" value="1"/>
</dbReference>
<dbReference type="GO" id="GO:0140359">
    <property type="term" value="F:ABC-type transporter activity"/>
    <property type="evidence" value="ECO:0007669"/>
    <property type="project" value="InterPro"/>
</dbReference>
<feature type="transmembrane region" description="Helical" evidence="8">
    <location>
        <begin position="6"/>
        <end position="23"/>
    </location>
</feature>
<dbReference type="InterPro" id="IPR003439">
    <property type="entry name" value="ABC_transporter-like_ATP-bd"/>
</dbReference>
<reference evidence="10 11" key="1">
    <citation type="submission" date="2011-07" db="EMBL/GenBank/DDBJ databases">
        <authorList>
            <person name="Coyne R."/>
            <person name="Brami D."/>
            <person name="Johnson J."/>
            <person name="Hostetler J."/>
            <person name="Hannick L."/>
            <person name="Clark T."/>
            <person name="Cassidy-Hanley D."/>
            <person name="Inman J."/>
        </authorList>
    </citation>
    <scope>NUCLEOTIDE SEQUENCE [LARGE SCALE GENOMIC DNA]</scope>
    <source>
        <strain evidence="10 11">G5</strain>
    </source>
</reference>
<comment type="subcellular location">
    <subcellularLocation>
        <location evidence="1">Membrane</location>
        <topology evidence="1">Multi-pass membrane protein</topology>
    </subcellularLocation>
</comment>
<dbReference type="GO" id="GO:0005524">
    <property type="term" value="F:ATP binding"/>
    <property type="evidence" value="ECO:0007669"/>
    <property type="project" value="UniProtKB-KW"/>
</dbReference>
<dbReference type="GO" id="GO:0005319">
    <property type="term" value="F:lipid transporter activity"/>
    <property type="evidence" value="ECO:0007669"/>
    <property type="project" value="TreeGrafter"/>
</dbReference>
<dbReference type="InterPro" id="IPR027417">
    <property type="entry name" value="P-loop_NTPase"/>
</dbReference>
<evidence type="ECO:0000313" key="10">
    <source>
        <dbReference type="EMBL" id="EGR33847.1"/>
    </source>
</evidence>
<protein>
    <recommendedName>
        <fullName evidence="9">ABC transporter domain-containing protein</fullName>
    </recommendedName>
</protein>
<feature type="transmembrane region" description="Helical" evidence="8">
    <location>
        <begin position="44"/>
        <end position="67"/>
    </location>
</feature>
<accession>G0QLQ1</accession>
<dbReference type="InterPro" id="IPR017871">
    <property type="entry name" value="ABC_transporter-like_CS"/>
</dbReference>
<evidence type="ECO:0000259" key="9">
    <source>
        <dbReference type="PROSITE" id="PS50893"/>
    </source>
</evidence>
<dbReference type="EMBL" id="GL983295">
    <property type="protein sequence ID" value="EGR33847.1"/>
    <property type="molecule type" value="Genomic_DNA"/>
</dbReference>
<dbReference type="Proteomes" id="UP000008983">
    <property type="component" value="Unassembled WGS sequence"/>
</dbReference>
<dbReference type="OrthoDB" id="10255969at2759"/>
<dbReference type="InterPro" id="IPR026082">
    <property type="entry name" value="ABCA"/>
</dbReference>
<evidence type="ECO:0000256" key="1">
    <source>
        <dbReference type="ARBA" id="ARBA00004141"/>
    </source>
</evidence>
<dbReference type="Gene3D" id="3.40.50.300">
    <property type="entry name" value="P-loop containing nucleotide triphosphate hydrolases"/>
    <property type="match status" value="1"/>
</dbReference>
<dbReference type="GO" id="GO:0016887">
    <property type="term" value="F:ATP hydrolysis activity"/>
    <property type="evidence" value="ECO:0007669"/>
    <property type="project" value="InterPro"/>
</dbReference>
<dbReference type="PROSITE" id="PS50893">
    <property type="entry name" value="ABC_TRANSPORTER_2"/>
    <property type="match status" value="1"/>
</dbReference>
<keyword evidence="3 8" id="KW-0812">Transmembrane</keyword>
<dbReference type="AlphaFoldDB" id="G0QLQ1"/>
<dbReference type="GeneID" id="14910034"/>
<proteinExistence type="predicted"/>
<dbReference type="SUPFAM" id="SSF52540">
    <property type="entry name" value="P-loop containing nucleoside triphosphate hydrolases"/>
    <property type="match status" value="1"/>
</dbReference>
<evidence type="ECO:0000256" key="3">
    <source>
        <dbReference type="ARBA" id="ARBA00022692"/>
    </source>
</evidence>
<dbReference type="FunCoup" id="G0QLQ1">
    <property type="interactions" value="32"/>
</dbReference>
<keyword evidence="2" id="KW-0813">Transport</keyword>
<dbReference type="InterPro" id="IPR003593">
    <property type="entry name" value="AAA+_ATPase"/>
</dbReference>
<dbReference type="Pfam" id="PF00005">
    <property type="entry name" value="ABC_tran"/>
    <property type="match status" value="1"/>
</dbReference>
<dbReference type="RefSeq" id="XP_004039071.1">
    <property type="nucleotide sequence ID" value="XM_004039023.1"/>
</dbReference>
<evidence type="ECO:0000256" key="4">
    <source>
        <dbReference type="ARBA" id="ARBA00022741"/>
    </source>
</evidence>
<dbReference type="STRING" id="857967.G0QLQ1"/>
<evidence type="ECO:0000256" key="7">
    <source>
        <dbReference type="ARBA" id="ARBA00023136"/>
    </source>
</evidence>
<gene>
    <name evidence="10" type="ORF">IMG5_034790</name>
</gene>
<dbReference type="SMART" id="SM00382">
    <property type="entry name" value="AAA"/>
    <property type="match status" value="1"/>
</dbReference>
<feature type="transmembrane region" description="Helical" evidence="8">
    <location>
        <begin position="111"/>
        <end position="129"/>
    </location>
</feature>
<dbReference type="eggNOG" id="KOG0059">
    <property type="taxonomic scope" value="Eukaryota"/>
</dbReference>
<evidence type="ECO:0000256" key="2">
    <source>
        <dbReference type="ARBA" id="ARBA00022448"/>
    </source>
</evidence>
<dbReference type="CDD" id="cd03263">
    <property type="entry name" value="ABC_subfamily_A"/>
    <property type="match status" value="1"/>
</dbReference>
<evidence type="ECO:0000256" key="8">
    <source>
        <dbReference type="SAM" id="Phobius"/>
    </source>
</evidence>
<keyword evidence="4" id="KW-0547">Nucleotide-binding</keyword>
<dbReference type="FunFam" id="3.40.50.300:FF:000665">
    <property type="entry name" value="ABC transporter A family member 2"/>
    <property type="match status" value="1"/>
</dbReference>
<evidence type="ECO:0000256" key="6">
    <source>
        <dbReference type="ARBA" id="ARBA00022989"/>
    </source>
</evidence>
<feature type="domain" description="ABC transporter" evidence="9">
    <location>
        <begin position="273"/>
        <end position="504"/>
    </location>
</feature>
<dbReference type="PROSITE" id="PS00211">
    <property type="entry name" value="ABC_TRANSPORTER_1"/>
    <property type="match status" value="1"/>
</dbReference>
<dbReference type="OMA" id="CTCAYLW"/>
<dbReference type="GO" id="GO:0016020">
    <property type="term" value="C:membrane"/>
    <property type="evidence" value="ECO:0007669"/>
    <property type="project" value="UniProtKB-SubCell"/>
</dbReference>
<sequence length="540" mass="62718">MGAFYYFLIPLYLFIHIQGEIITEKEQKILQGLQVFGVSQKSFFLSWFITAFLLSFLLSFLQVFFSIIFKFQFFQQTPFIISFALFFNFCISMQALGLFLQSITKTKTENYLLSFAFVLFSVVIELFISQKSLVLPYIYGIKRSFWTQIATWVLYLYSPFNYNVSFMLISLKAGYHFDDLTNRWQEGTGFYWKDLFEEFEGEINGEKFKGPSVFKMIFLLQFLSFIFYVFLAIFFDEDNLGLFLKKESQELQIQQEKKKDNQNIQQNNQVKGIQIKNISKTYINKKKKNTALKNITLEIQQNELMCILGHNGAGKTTLINILSGLQKYTSGKINICGYDINTQIQEIRENLGVCPQFDVLWDQLSPLEHLMIFGFIKNIQNLENVAWQTLKKVSLEKQAHVQSKTLSGGMKRRLSIAICSQGQPKVIFLDEPTTGMDTKIRREVWKLIQEIKEGKSIILTTHSMEEAQVLSDRISILVQGELKCIGTGLNLRNEYGGGYKVQIVMKDQIICKNNIKSDTLKTIQTQNNDDDEEQEIKYIF</sequence>